<name>A0A815JVK6_9BILA</name>
<dbReference type="InterPro" id="IPR056838">
    <property type="entry name" value="Zn_ribbon_IFT122"/>
</dbReference>
<dbReference type="InterPro" id="IPR056153">
    <property type="entry name" value="Beta-prop_IFT122_1st"/>
</dbReference>
<dbReference type="EMBL" id="CAJNOG010000933">
    <property type="protein sequence ID" value="CAF1385062.1"/>
    <property type="molecule type" value="Genomic_DNA"/>
</dbReference>
<feature type="repeat" description="WD" evidence="7">
    <location>
        <begin position="55"/>
        <end position="86"/>
    </location>
</feature>
<comment type="subcellular location">
    <subcellularLocation>
        <location evidence="1">Cell projection</location>
        <location evidence="1">Cilium</location>
    </subcellularLocation>
</comment>
<dbReference type="GO" id="GO:0035721">
    <property type="term" value="P:intraciliary retrograde transport"/>
    <property type="evidence" value="ECO:0007669"/>
    <property type="project" value="TreeGrafter"/>
</dbReference>
<keyword evidence="6" id="KW-0966">Cell projection</keyword>
<dbReference type="PANTHER" id="PTHR12764:SF4">
    <property type="entry name" value="INTRAFLAGELLAR TRANSPORT PROTEIN 122 HOMOLOG"/>
    <property type="match status" value="1"/>
</dbReference>
<dbReference type="SMART" id="SM00320">
    <property type="entry name" value="WD40"/>
    <property type="match status" value="8"/>
</dbReference>
<dbReference type="GO" id="GO:0030991">
    <property type="term" value="C:intraciliary transport particle A"/>
    <property type="evidence" value="ECO:0007669"/>
    <property type="project" value="TreeGrafter"/>
</dbReference>
<reference evidence="12" key="1">
    <citation type="submission" date="2021-02" db="EMBL/GenBank/DDBJ databases">
        <authorList>
            <person name="Nowell W R."/>
        </authorList>
    </citation>
    <scope>NUCLEOTIDE SEQUENCE</scope>
</reference>
<evidence type="ECO:0000259" key="8">
    <source>
        <dbReference type="Pfam" id="PF23377"/>
    </source>
</evidence>
<feature type="domain" description="Intraflagellar transport protein 122 homolog TPR" evidence="11">
    <location>
        <begin position="839"/>
        <end position="1210"/>
    </location>
</feature>
<comment type="caution">
    <text evidence="12">The sequence shown here is derived from an EMBL/GenBank/DDBJ whole genome shotgun (WGS) entry which is preliminary data.</text>
</comment>
<evidence type="ECO:0000313" key="13">
    <source>
        <dbReference type="Proteomes" id="UP000663845"/>
    </source>
</evidence>
<evidence type="ECO:0000256" key="4">
    <source>
        <dbReference type="ARBA" id="ARBA00022737"/>
    </source>
</evidence>
<proteinExistence type="predicted"/>
<keyword evidence="3 7" id="KW-0853">WD repeat</keyword>
<dbReference type="PROSITE" id="PS50082">
    <property type="entry name" value="WD_REPEATS_2"/>
    <property type="match status" value="1"/>
</dbReference>
<dbReference type="Gene3D" id="1.25.40.470">
    <property type="match status" value="2"/>
</dbReference>
<feature type="domain" description="IFT122 second beta-propeller" evidence="8">
    <location>
        <begin position="311"/>
        <end position="423"/>
    </location>
</feature>
<feature type="domain" description="IFT122 zinc ribbon" evidence="10">
    <location>
        <begin position="1280"/>
        <end position="1322"/>
    </location>
</feature>
<dbReference type="Pfam" id="PF25295">
    <property type="entry name" value="TPR_IFT122"/>
    <property type="match status" value="2"/>
</dbReference>
<protein>
    <recommendedName>
        <fullName evidence="2">Intraflagellar transport protein 122 homolog</fullName>
    </recommendedName>
</protein>
<dbReference type="Pfam" id="PF23381">
    <property type="entry name" value="Beta-prop_IFT122_1st"/>
    <property type="match status" value="3"/>
</dbReference>
<evidence type="ECO:0000256" key="5">
    <source>
        <dbReference type="ARBA" id="ARBA00023069"/>
    </source>
</evidence>
<dbReference type="SUPFAM" id="SSF50978">
    <property type="entry name" value="WD40 repeat-like"/>
    <property type="match status" value="3"/>
</dbReference>
<evidence type="ECO:0000256" key="7">
    <source>
        <dbReference type="PROSITE-ProRule" id="PRU00221"/>
    </source>
</evidence>
<dbReference type="InterPro" id="IPR057411">
    <property type="entry name" value="TPR_IFT122"/>
</dbReference>
<evidence type="ECO:0000259" key="10">
    <source>
        <dbReference type="Pfam" id="PF25144"/>
    </source>
</evidence>
<evidence type="ECO:0000259" key="11">
    <source>
        <dbReference type="Pfam" id="PF25295"/>
    </source>
</evidence>
<evidence type="ECO:0000256" key="6">
    <source>
        <dbReference type="ARBA" id="ARBA00023273"/>
    </source>
</evidence>
<dbReference type="Proteomes" id="UP000663845">
    <property type="component" value="Unassembled WGS sequence"/>
</dbReference>
<keyword evidence="5" id="KW-0969">Cilium</keyword>
<feature type="domain" description="IFT122 first beta-propeller" evidence="9">
    <location>
        <begin position="199"/>
        <end position="304"/>
    </location>
</feature>
<dbReference type="GO" id="GO:1905515">
    <property type="term" value="P:non-motile cilium assembly"/>
    <property type="evidence" value="ECO:0007669"/>
    <property type="project" value="TreeGrafter"/>
</dbReference>
<dbReference type="PANTHER" id="PTHR12764">
    <property type="entry name" value="WD REPEAT DOMAIN-RELATED"/>
    <property type="match status" value="1"/>
</dbReference>
<feature type="domain" description="Intraflagellar transport protein 122 homolog TPR" evidence="11">
    <location>
        <begin position="1472"/>
        <end position="1760"/>
    </location>
</feature>
<dbReference type="InterPro" id="IPR056152">
    <property type="entry name" value="Beta-prop_IFT122_2nd"/>
</dbReference>
<evidence type="ECO:0000259" key="9">
    <source>
        <dbReference type="Pfam" id="PF23381"/>
    </source>
</evidence>
<dbReference type="GO" id="GO:0061512">
    <property type="term" value="P:protein localization to cilium"/>
    <property type="evidence" value="ECO:0007669"/>
    <property type="project" value="TreeGrafter"/>
</dbReference>
<evidence type="ECO:0000313" key="12">
    <source>
        <dbReference type="EMBL" id="CAF1385062.1"/>
    </source>
</evidence>
<feature type="domain" description="IFT122 second beta-propeller" evidence="8">
    <location>
        <begin position="567"/>
        <end position="830"/>
    </location>
</feature>
<organism evidence="12 13">
    <name type="scientific">Adineta steineri</name>
    <dbReference type="NCBI Taxonomy" id="433720"/>
    <lineage>
        <taxon>Eukaryota</taxon>
        <taxon>Metazoa</taxon>
        <taxon>Spiralia</taxon>
        <taxon>Gnathifera</taxon>
        <taxon>Rotifera</taxon>
        <taxon>Eurotatoria</taxon>
        <taxon>Bdelloidea</taxon>
        <taxon>Adinetida</taxon>
        <taxon>Adinetidae</taxon>
        <taxon>Adineta</taxon>
    </lineage>
</organism>
<dbReference type="GO" id="GO:0097730">
    <property type="term" value="C:non-motile cilium"/>
    <property type="evidence" value="ECO:0007669"/>
    <property type="project" value="TreeGrafter"/>
</dbReference>
<dbReference type="InterPro" id="IPR015943">
    <property type="entry name" value="WD40/YVTN_repeat-like_dom_sf"/>
</dbReference>
<sequence length="1761" mass="200749">MKSVSLWGVKPVDEDLEEQGVNSLCFNPDGTQLLAAVGAKILVYNTADGVLQSALSGHTEIVNTISYASDGSRFASGGADKLVVIWTSELQGMLKYSHDSSVQFVAYHPTSHLLASCSNADFGLWSPEQKNVTKTKLTGRITCCAWSADGQLLAFGLYNGQVYVRDKEGNEKYKFDRPDAASSPIWNLAWSPARDEELLLAAVDWGQKLTLYQATDAKQSGKERKLGFDPCALSWLVKDAYKQESRAEFILVGGSNKECTIYSREGFKLGTVCTQDAWIWCCCAKPDGSAVAIGTTDGFIGMYDVKFGVVHGIHKDRYAYRDNMTDVIVHHLTTDQKVKVKCRELVRKIATYKTTLAIQTLDKILLYEAPGDVPHDMKYKATSKINKNIECSSMIVTTSYVITCQDKRLHCYNFSGDEIRIWFEGNEKYKFDRPDAASSPIWNLAWSPARDEELLLAAVDWGQKLTLYQATDAKQSGKERKLGFDPCALSWLVKDAYKQESRAEFILVGGSNKECTIYSREGFKLGTVCTQDAWIWCCCAKPDGSAVAIGTTDGFIGMYDVKFGVVHGIHKDRYAYRDNMTDVIVHHLTTDQKVKVKCRELVRKIATYKTTLAIQTLDKILLYEAPGDVPHDMKYKATSKINKNIECSSMIVTTSYVITCQDKRLHCYNFSGDEIRIWQMDSPIRYLKLIGGPPGCEAVLIGLKNGGVYQIFVNNPFPQFLAKQTGIIFCVDMNVNRTKVAIIDDTLTLFVYNIQTKELLYQEPNAQTVAWNTSFPDMLAFSGNGFINIKVSDFPVYKQNLQIPINEFEVSGLIVGFNGCTIYLLHLCAMSGVTVPVTDPVYRYIGKRQLRNAYELACLGETSTTWDALAHACIEQGEFNLAKKCFSRIRDVKYLSLLANYEDAAKRGETKMNINLGDYYAYYGRFQDAARNYQHAGAPERAMTMFTDLRMFDQAKEYMVAGDVDQQKLLNKQAEWAITMNEQRRAAELFLAANDFQKAIDIAGKNKWADLLATITGKLDKAQTDLLRRCARYFVEMKQYTYAADVYEKMGDIKSLLDMRIILSQWNEVFALVRRYPTYASDAYYNYGQHLAEHDRFVDAQRAFHKAGRVVEARNVLQALTNNAVNETRFNDAGYYNWLLSKEYLLALSETLNDDLRADLSKRYHRCSLLSELYYAYQYIYEYTTEPFVDTPPVILFNIARFIYHKLVTLPGDIPPALSKFRTCYAACKIAKILNANKFSRQMIYLMRDLTFTHNLGSKRIEIEQLALEMEARTFSDDHDLLPLCYRCSHHNELLNTRGNECSSCGSPFVLSFLSFDVLPLVEFILPSDINDEDALNLLEQVPNSHLENVSSSTTKINQSTANRLVITEQGNTTRAEDKDPFLKKMSKYSPNPDDYRPVVVDRALLKAMDPSLVFVCKWPFPLRWKWYRIIVPEQPVGRCRHCNKFYHNDEFELALLEQGGCPFCRNKRDGETTANYEDAAKRGETKMNINLGDYYAYYGRFQDAARNYQHAGAPERAMTMFTDLRMFDQAKEYMVAGDVDQQKLLNKQAEWAITMNEQRRAAELFLAANDFQKAIDIAGKNKWADLLATITGKLDKAQTDLLRRCARYFVEMKQYTYAADVYEKMGDIKSLLDMRIILSQWNEVFALVRRYPTYASDAYYNYGQHLAEHDRFVDAQRAFHKAGRVVEARNVLQALTNNAVNETRFNDAGYYNWLLSKEYLLALSETLNDDLRADLSKRYHRCSLLSELYYAYQYIYEYTT</sequence>
<accession>A0A815JVK6</accession>
<dbReference type="InterPro" id="IPR039857">
    <property type="entry name" value="Ift122/121"/>
</dbReference>
<evidence type="ECO:0000256" key="2">
    <source>
        <dbReference type="ARBA" id="ARBA00019442"/>
    </source>
</evidence>
<feature type="domain" description="IFT122 first beta-propeller" evidence="9">
    <location>
        <begin position="455"/>
        <end position="560"/>
    </location>
</feature>
<dbReference type="Pfam" id="PF25144">
    <property type="entry name" value="Zn_ribbon_IFT122"/>
    <property type="match status" value="1"/>
</dbReference>
<dbReference type="PROSITE" id="PS50294">
    <property type="entry name" value="WD_REPEATS_REGION"/>
    <property type="match status" value="1"/>
</dbReference>
<dbReference type="Pfam" id="PF23377">
    <property type="entry name" value="Beta-prop_IFT122_2nd"/>
    <property type="match status" value="2"/>
</dbReference>
<dbReference type="InterPro" id="IPR001680">
    <property type="entry name" value="WD40_rpt"/>
</dbReference>
<evidence type="ECO:0000256" key="1">
    <source>
        <dbReference type="ARBA" id="ARBA00004138"/>
    </source>
</evidence>
<feature type="domain" description="IFT122 first beta-propeller" evidence="9">
    <location>
        <begin position="15"/>
        <end position="194"/>
    </location>
</feature>
<feature type="non-terminal residue" evidence="12">
    <location>
        <position position="1761"/>
    </location>
</feature>
<keyword evidence="4" id="KW-0677">Repeat</keyword>
<gene>
    <name evidence="12" type="ORF">JYZ213_LOCUS36881</name>
</gene>
<dbReference type="Gene3D" id="2.130.10.10">
    <property type="entry name" value="YVTN repeat-like/Quinoprotein amine dehydrogenase"/>
    <property type="match status" value="3"/>
</dbReference>
<evidence type="ECO:0000256" key="3">
    <source>
        <dbReference type="ARBA" id="ARBA00022574"/>
    </source>
</evidence>
<dbReference type="InterPro" id="IPR036322">
    <property type="entry name" value="WD40_repeat_dom_sf"/>
</dbReference>